<reference evidence="1 2" key="1">
    <citation type="journal article" date="2019" name="Commun. Biol.">
        <title>The bagworm genome reveals a unique fibroin gene that provides high tensile strength.</title>
        <authorList>
            <person name="Kono N."/>
            <person name="Nakamura H."/>
            <person name="Ohtoshi R."/>
            <person name="Tomita M."/>
            <person name="Numata K."/>
            <person name="Arakawa K."/>
        </authorList>
    </citation>
    <scope>NUCLEOTIDE SEQUENCE [LARGE SCALE GENOMIC DNA]</scope>
</reference>
<protein>
    <recommendedName>
        <fullName evidence="3">Reverse transcriptase domain-containing protein</fullName>
    </recommendedName>
</protein>
<keyword evidence="2" id="KW-1185">Reference proteome</keyword>
<gene>
    <name evidence="1" type="ORF">EVAR_65637_1</name>
</gene>
<dbReference type="Proteomes" id="UP000299102">
    <property type="component" value="Unassembled WGS sequence"/>
</dbReference>
<dbReference type="OrthoDB" id="425681at2759"/>
<evidence type="ECO:0000313" key="2">
    <source>
        <dbReference type="Proteomes" id="UP000299102"/>
    </source>
</evidence>
<name>A0A4C1Z9F7_EUMVA</name>
<dbReference type="EMBL" id="BGZK01001626">
    <property type="protein sequence ID" value="GBP83549.1"/>
    <property type="molecule type" value="Genomic_DNA"/>
</dbReference>
<proteinExistence type="predicted"/>
<evidence type="ECO:0000313" key="1">
    <source>
        <dbReference type="EMBL" id="GBP83549.1"/>
    </source>
</evidence>
<sequence length="213" mass="24680">MDELSFKCLLSADDRVVLAPSACGLQEVVNKVNDSVEKSGMTVNVGKTEMVFERGESATECDILIEEEKVEQWQKKNECRMKMADATSAQYVWSVFDKYMWEQRCQRAVCIERRRDGSRKTVYLGRASGLIYTHDAAVGHSADQCGRLQMVNEMYDCREHYERSLLQIQALQANYTAIDCKRINCNTKWTCVRLRRVTQCWMVRRGRARRLPV</sequence>
<organism evidence="1 2">
    <name type="scientific">Eumeta variegata</name>
    <name type="common">Bagworm moth</name>
    <name type="synonym">Eumeta japonica</name>
    <dbReference type="NCBI Taxonomy" id="151549"/>
    <lineage>
        <taxon>Eukaryota</taxon>
        <taxon>Metazoa</taxon>
        <taxon>Ecdysozoa</taxon>
        <taxon>Arthropoda</taxon>
        <taxon>Hexapoda</taxon>
        <taxon>Insecta</taxon>
        <taxon>Pterygota</taxon>
        <taxon>Neoptera</taxon>
        <taxon>Endopterygota</taxon>
        <taxon>Lepidoptera</taxon>
        <taxon>Glossata</taxon>
        <taxon>Ditrysia</taxon>
        <taxon>Tineoidea</taxon>
        <taxon>Psychidae</taxon>
        <taxon>Oiketicinae</taxon>
        <taxon>Eumeta</taxon>
    </lineage>
</organism>
<comment type="caution">
    <text evidence="1">The sequence shown here is derived from an EMBL/GenBank/DDBJ whole genome shotgun (WGS) entry which is preliminary data.</text>
</comment>
<accession>A0A4C1Z9F7</accession>
<evidence type="ECO:0008006" key="3">
    <source>
        <dbReference type="Google" id="ProtNLM"/>
    </source>
</evidence>
<dbReference type="AlphaFoldDB" id="A0A4C1Z9F7"/>